<feature type="transmembrane region" description="Helical" evidence="8">
    <location>
        <begin position="167"/>
        <end position="188"/>
    </location>
</feature>
<evidence type="ECO:0000256" key="4">
    <source>
        <dbReference type="ARBA" id="ARBA00022475"/>
    </source>
</evidence>
<keyword evidence="10" id="KW-1185">Reference proteome</keyword>
<evidence type="ECO:0000256" key="7">
    <source>
        <dbReference type="ARBA" id="ARBA00023136"/>
    </source>
</evidence>
<dbReference type="RefSeq" id="WP_344588257.1">
    <property type="nucleotide sequence ID" value="NZ_BAAARW010000006.1"/>
</dbReference>
<feature type="transmembrane region" description="Helical" evidence="8">
    <location>
        <begin position="117"/>
        <end position="136"/>
    </location>
</feature>
<organism evidence="9 10">
    <name type="scientific">Actinomadura vinacea</name>
    <dbReference type="NCBI Taxonomy" id="115336"/>
    <lineage>
        <taxon>Bacteria</taxon>
        <taxon>Bacillati</taxon>
        <taxon>Actinomycetota</taxon>
        <taxon>Actinomycetes</taxon>
        <taxon>Streptosporangiales</taxon>
        <taxon>Thermomonosporaceae</taxon>
        <taxon>Actinomadura</taxon>
    </lineage>
</organism>
<evidence type="ECO:0000256" key="6">
    <source>
        <dbReference type="ARBA" id="ARBA00022989"/>
    </source>
</evidence>
<comment type="caution">
    <text evidence="9">The sequence shown here is derived from an EMBL/GenBank/DDBJ whole genome shotgun (WGS) entry which is preliminary data.</text>
</comment>
<evidence type="ECO:0000313" key="10">
    <source>
        <dbReference type="Proteomes" id="UP001501231"/>
    </source>
</evidence>
<name>A0ABN3IQH5_9ACTN</name>
<evidence type="ECO:0000256" key="1">
    <source>
        <dbReference type="ARBA" id="ARBA00004651"/>
    </source>
</evidence>
<accession>A0ABN3IQH5</accession>
<dbReference type="Gene3D" id="1.10.3470.10">
    <property type="entry name" value="ABC transporter involved in vitamin B12 uptake, BtuC"/>
    <property type="match status" value="1"/>
</dbReference>
<keyword evidence="4" id="KW-1003">Cell membrane</keyword>
<dbReference type="InterPro" id="IPR037294">
    <property type="entry name" value="ABC_BtuC-like"/>
</dbReference>
<gene>
    <name evidence="9" type="ORF">GCM10010191_18720</name>
</gene>
<feature type="transmembrane region" description="Helical" evidence="8">
    <location>
        <begin position="142"/>
        <end position="160"/>
    </location>
</feature>
<feature type="transmembrane region" description="Helical" evidence="8">
    <location>
        <begin position="85"/>
        <end position="105"/>
    </location>
</feature>
<dbReference type="InterPro" id="IPR000522">
    <property type="entry name" value="ABC_transptr_permease_BtuC"/>
</dbReference>
<proteinExistence type="inferred from homology"/>
<dbReference type="EMBL" id="BAAARW010000006">
    <property type="protein sequence ID" value="GAA2410212.1"/>
    <property type="molecule type" value="Genomic_DNA"/>
</dbReference>
<dbReference type="Proteomes" id="UP001501231">
    <property type="component" value="Unassembled WGS sequence"/>
</dbReference>
<protein>
    <submittedName>
        <fullName evidence="9">Iron chelate uptake ABC transporter family permease subunit</fullName>
    </submittedName>
</protein>
<feature type="transmembrane region" description="Helical" evidence="8">
    <location>
        <begin position="218"/>
        <end position="238"/>
    </location>
</feature>
<reference evidence="9 10" key="1">
    <citation type="journal article" date="2019" name="Int. J. Syst. Evol. Microbiol.">
        <title>The Global Catalogue of Microorganisms (GCM) 10K type strain sequencing project: providing services to taxonomists for standard genome sequencing and annotation.</title>
        <authorList>
            <consortium name="The Broad Institute Genomics Platform"/>
            <consortium name="The Broad Institute Genome Sequencing Center for Infectious Disease"/>
            <person name="Wu L."/>
            <person name="Ma J."/>
        </authorList>
    </citation>
    <scope>NUCLEOTIDE SEQUENCE [LARGE SCALE GENOMIC DNA]</scope>
    <source>
        <strain evidence="9 10">JCM 3325</strain>
    </source>
</reference>
<sequence>MSVIEVTRVAGRTAVRLKWPPVAGVVRPRLLVTCLALAAAAFLVLCVGLGSGDYPLGITEVVPALWGAGDAGTRLIVQELRLPRALIGLLAGAAFGLSGAIFQTLTRNPLASPDMIGITQGAGTAVVGGLVLGIGAGLGTQALGLAGAMLTALLIYLLAWNRGTTGFRIVLVGIGVNWLCASATQYLIVRAKVWEAHQAVGWLVGNLNGRGWESVRPLAFALAVLVPLALLLSPWLRALQLGDQVAGGLGVPVQRARPALLGTAVGLVAFATAGAGPIAFVALAAPQIALRLAGTPRPPLTASALTGALIVLGCDLIAQRLFADLELPVGVVTGVLGAPFLLWLLARASRIGSGG</sequence>
<evidence type="ECO:0000256" key="8">
    <source>
        <dbReference type="SAM" id="Phobius"/>
    </source>
</evidence>
<evidence type="ECO:0000256" key="5">
    <source>
        <dbReference type="ARBA" id="ARBA00022692"/>
    </source>
</evidence>
<dbReference type="Pfam" id="PF01032">
    <property type="entry name" value="FecCD"/>
    <property type="match status" value="1"/>
</dbReference>
<keyword evidence="3" id="KW-0813">Transport</keyword>
<keyword evidence="6 8" id="KW-1133">Transmembrane helix</keyword>
<evidence type="ECO:0000313" key="9">
    <source>
        <dbReference type="EMBL" id="GAA2410212.1"/>
    </source>
</evidence>
<feature type="transmembrane region" description="Helical" evidence="8">
    <location>
        <begin position="325"/>
        <end position="346"/>
    </location>
</feature>
<feature type="transmembrane region" description="Helical" evidence="8">
    <location>
        <begin position="259"/>
        <end position="280"/>
    </location>
</feature>
<dbReference type="SUPFAM" id="SSF81345">
    <property type="entry name" value="ABC transporter involved in vitamin B12 uptake, BtuC"/>
    <property type="match status" value="1"/>
</dbReference>
<comment type="similarity">
    <text evidence="2">Belongs to the binding-protein-dependent transport system permease family. FecCD subfamily.</text>
</comment>
<dbReference type="PANTHER" id="PTHR30472">
    <property type="entry name" value="FERRIC ENTEROBACTIN TRANSPORT SYSTEM PERMEASE PROTEIN"/>
    <property type="match status" value="1"/>
</dbReference>
<evidence type="ECO:0000256" key="2">
    <source>
        <dbReference type="ARBA" id="ARBA00007935"/>
    </source>
</evidence>
<evidence type="ECO:0000256" key="3">
    <source>
        <dbReference type="ARBA" id="ARBA00022448"/>
    </source>
</evidence>
<keyword evidence="7 8" id="KW-0472">Membrane</keyword>
<keyword evidence="5 8" id="KW-0812">Transmembrane</keyword>
<dbReference type="CDD" id="cd06550">
    <property type="entry name" value="TM_ABC_iron-siderophores_like"/>
    <property type="match status" value="1"/>
</dbReference>
<feature type="transmembrane region" description="Helical" evidence="8">
    <location>
        <begin position="30"/>
        <end position="50"/>
    </location>
</feature>
<comment type="subcellular location">
    <subcellularLocation>
        <location evidence="1">Cell membrane</location>
        <topology evidence="1">Multi-pass membrane protein</topology>
    </subcellularLocation>
</comment>
<dbReference type="PANTHER" id="PTHR30472:SF24">
    <property type="entry name" value="FERRIC ENTEROBACTIN TRANSPORT SYSTEM PERMEASE PROTEIN FEPG"/>
    <property type="match status" value="1"/>
</dbReference>